<dbReference type="EMBL" id="DF977001">
    <property type="protein sequence ID" value="GAQ25031.1"/>
    <property type="molecule type" value="Genomic_DNA"/>
</dbReference>
<proteinExistence type="predicted"/>
<dbReference type="AlphaFoldDB" id="A0A0U9HPT3"/>
<reference evidence="2" key="1">
    <citation type="journal article" date="2016" name="Genome Announc.">
        <title>Draft Genome Sequence of the Syntrophic Lactate-Degrading Bacterium Tepidanaerobacter syntrophicus JLT.</title>
        <authorList>
            <person name="Matsuura N."/>
            <person name="Ohashi A."/>
            <person name="Tourlousse D.M."/>
            <person name="Sekiguchi Y."/>
        </authorList>
    </citation>
    <scope>NUCLEOTIDE SEQUENCE [LARGE SCALE GENOMIC DNA]</scope>
    <source>
        <strain evidence="2">JL</strain>
    </source>
</reference>
<sequence length="138" mass="15437">MLTEKIEKYYSKEFDLNCAEAMVYSANEEYGLNLDKKALKMASGFGGGMGIESVCGALTGGIMVLGVLFTKEKAHESERVKTLEKEFLSRYKDKMGDILCKPLKEKHHNDEVRCLNVIKEAGVILDDIVKRELGTPSR</sequence>
<keyword evidence="1" id="KW-0472">Membrane</keyword>
<keyword evidence="1" id="KW-1133">Transmembrane helix</keyword>
<evidence type="ECO:0000313" key="2">
    <source>
        <dbReference type="EMBL" id="GAQ25031.1"/>
    </source>
</evidence>
<dbReference type="STRING" id="224999.GCA_001485475_01046"/>
<dbReference type="InterPro" id="IPR010181">
    <property type="entry name" value="CGCAxxGCC_motif"/>
</dbReference>
<keyword evidence="1" id="KW-0812">Transmembrane</keyword>
<dbReference type="NCBIfam" id="TIGR01909">
    <property type="entry name" value="C_GCAxxG_C_C"/>
    <property type="match status" value="1"/>
</dbReference>
<dbReference type="RefSeq" id="WP_059032429.1">
    <property type="nucleotide sequence ID" value="NZ_BSDN01000016.1"/>
</dbReference>
<dbReference type="SUPFAM" id="SSF48695">
    <property type="entry name" value="Multiheme cytochromes"/>
    <property type="match status" value="1"/>
</dbReference>
<feature type="transmembrane region" description="Helical" evidence="1">
    <location>
        <begin position="49"/>
        <end position="69"/>
    </location>
</feature>
<name>A0A0U9HPT3_9FIRM</name>
<keyword evidence="3" id="KW-1185">Reference proteome</keyword>
<dbReference type="InterPro" id="IPR036280">
    <property type="entry name" value="Multihaem_cyt_sf"/>
</dbReference>
<protein>
    <submittedName>
        <fullName evidence="2">C_GCAxxG_C_C family probable redox protein</fullName>
    </submittedName>
</protein>
<evidence type="ECO:0000256" key="1">
    <source>
        <dbReference type="SAM" id="Phobius"/>
    </source>
</evidence>
<dbReference type="OrthoDB" id="45689at2"/>
<organism evidence="2">
    <name type="scientific">Tepidanaerobacter syntrophicus</name>
    <dbReference type="NCBI Taxonomy" id="224999"/>
    <lineage>
        <taxon>Bacteria</taxon>
        <taxon>Bacillati</taxon>
        <taxon>Bacillota</taxon>
        <taxon>Clostridia</taxon>
        <taxon>Thermosediminibacterales</taxon>
        <taxon>Tepidanaerobacteraceae</taxon>
        <taxon>Tepidanaerobacter</taxon>
    </lineage>
</organism>
<gene>
    <name evidence="2" type="ORF">TSYNT_749</name>
</gene>
<dbReference type="Proteomes" id="UP000062160">
    <property type="component" value="Unassembled WGS sequence"/>
</dbReference>
<accession>A0A0U9HPT3</accession>
<evidence type="ECO:0000313" key="3">
    <source>
        <dbReference type="Proteomes" id="UP000062160"/>
    </source>
</evidence>
<dbReference type="Pfam" id="PF09719">
    <property type="entry name" value="C_GCAxxG_C_C"/>
    <property type="match status" value="1"/>
</dbReference>